<dbReference type="Gene3D" id="1.20.1740.10">
    <property type="entry name" value="Amino acid/polyamine transporter I"/>
    <property type="match status" value="1"/>
</dbReference>
<feature type="transmembrane region" description="Helical" evidence="6">
    <location>
        <begin position="129"/>
        <end position="148"/>
    </location>
</feature>
<evidence type="ECO:0000313" key="8">
    <source>
        <dbReference type="Proteomes" id="UP001498935"/>
    </source>
</evidence>
<keyword evidence="3 6" id="KW-0812">Transmembrane</keyword>
<reference evidence="7 8" key="1">
    <citation type="submission" date="2024-02" db="EMBL/GenBank/DDBJ databases">
        <title>Characterization of antibiotic resistant novel bacterial strains and their environmental applications.</title>
        <authorList>
            <person name="Manzoor S."/>
            <person name="Abbas S."/>
            <person name="Arshad M."/>
            <person name="Li W.J."/>
            <person name="Ahmed I."/>
        </authorList>
    </citation>
    <scope>NUCLEOTIDE SEQUENCE [LARGE SCALE GENOMIC DNA]</scope>
    <source>
        <strain evidence="7 8">KACC 15558</strain>
    </source>
</reference>
<protein>
    <submittedName>
        <fullName evidence="7">Amino acid permease</fullName>
    </submittedName>
</protein>
<dbReference type="EMBL" id="BAABNP010000005">
    <property type="protein sequence ID" value="GAA5340359.1"/>
    <property type="molecule type" value="Genomic_DNA"/>
</dbReference>
<sequence length="444" mass="45356">MTTETSSRVQPHIGLGQGVALYTCAILGAGVLVLPGQVATLAGPASLIAWLISALLGIPLAFTFARLASRFPDAGGVASYAERAFGPVAGATAGWWYFIAVAVGQTIVPLTAGYYLAAALSLPPFAAPVFGLVILALAVAAALADVAIGARVQMGLAIGVAMILVTVVIVSLGQFDPAAFAPFAPAGIAGVGQAVVVLFFAFAGWEAIAHLSAEFRDVRTTLPRATLLTVLIVTVLYLSVATAVVGTGTYGGAAVDRISLGLIVETGWGIAAAAVVAVAAVVICTGTTLAFAQSVSRLGFSLAQRGWAPRSLAVLDRRGVPAVSLLTVTGIGAAGLIGCAVFGWGAEDLVFIPAVLVLATYLIGTAAAMRTFTGRARLVAVLAFSLLLIAVPFAGWHLLVPVGLFAVVAVGLRVRGLRGRRLPTRRLQMRRARRLGSQGDPQAE</sequence>
<evidence type="ECO:0000256" key="1">
    <source>
        <dbReference type="ARBA" id="ARBA00004651"/>
    </source>
</evidence>
<keyword evidence="2" id="KW-1003">Cell membrane</keyword>
<dbReference type="InterPro" id="IPR002293">
    <property type="entry name" value="AA/rel_permease1"/>
</dbReference>
<keyword evidence="8" id="KW-1185">Reference proteome</keyword>
<feature type="transmembrane region" description="Helical" evidence="6">
    <location>
        <begin position="47"/>
        <end position="65"/>
    </location>
</feature>
<feature type="transmembrane region" description="Helical" evidence="6">
    <location>
        <begin position="376"/>
        <end position="393"/>
    </location>
</feature>
<dbReference type="PIRSF" id="PIRSF006060">
    <property type="entry name" value="AA_transporter"/>
    <property type="match status" value="1"/>
</dbReference>
<feature type="transmembrane region" description="Helical" evidence="6">
    <location>
        <begin position="179"/>
        <end position="205"/>
    </location>
</feature>
<proteinExistence type="predicted"/>
<feature type="transmembrane region" description="Helical" evidence="6">
    <location>
        <begin position="155"/>
        <end position="173"/>
    </location>
</feature>
<evidence type="ECO:0000256" key="6">
    <source>
        <dbReference type="SAM" id="Phobius"/>
    </source>
</evidence>
<gene>
    <name evidence="7" type="ORF">KACC15558_13990</name>
</gene>
<comment type="caution">
    <text evidence="7">The sequence shown here is derived from an EMBL/GenBank/DDBJ whole genome shotgun (WGS) entry which is preliminary data.</text>
</comment>
<dbReference type="InterPro" id="IPR050367">
    <property type="entry name" value="APC_superfamily"/>
</dbReference>
<keyword evidence="5 6" id="KW-0472">Membrane</keyword>
<feature type="transmembrane region" description="Helical" evidence="6">
    <location>
        <begin position="350"/>
        <end position="369"/>
    </location>
</feature>
<keyword evidence="4 6" id="KW-1133">Transmembrane helix</keyword>
<dbReference type="PANTHER" id="PTHR42770:SF13">
    <property type="entry name" value="L-METHIONINE_BRANCHED-CHAIN AMINO ACID EXPORTER YJEH"/>
    <property type="match status" value="1"/>
</dbReference>
<feature type="transmembrane region" description="Helical" evidence="6">
    <location>
        <begin position="268"/>
        <end position="292"/>
    </location>
</feature>
<feature type="transmembrane region" description="Helical" evidence="6">
    <location>
        <begin position="320"/>
        <end position="344"/>
    </location>
</feature>
<evidence type="ECO:0000256" key="2">
    <source>
        <dbReference type="ARBA" id="ARBA00022475"/>
    </source>
</evidence>
<dbReference type="PANTHER" id="PTHR42770">
    <property type="entry name" value="AMINO ACID TRANSPORTER-RELATED"/>
    <property type="match status" value="1"/>
</dbReference>
<feature type="transmembrane region" description="Helical" evidence="6">
    <location>
        <begin position="95"/>
        <end position="117"/>
    </location>
</feature>
<accession>A0ABP9U2E6</accession>
<dbReference type="Pfam" id="PF13520">
    <property type="entry name" value="AA_permease_2"/>
    <property type="match status" value="1"/>
</dbReference>
<evidence type="ECO:0000313" key="7">
    <source>
        <dbReference type="EMBL" id="GAA5340359.1"/>
    </source>
</evidence>
<dbReference type="RefSeq" id="WP_342037777.1">
    <property type="nucleotide sequence ID" value="NZ_BAABBK010000008.1"/>
</dbReference>
<feature type="transmembrane region" description="Helical" evidence="6">
    <location>
        <begin position="225"/>
        <end position="248"/>
    </location>
</feature>
<feature type="transmembrane region" description="Helical" evidence="6">
    <location>
        <begin position="12"/>
        <end position="35"/>
    </location>
</feature>
<organism evidence="7 8">
    <name type="scientific">Brevibacterium ammoniilyticum</name>
    <dbReference type="NCBI Taxonomy" id="1046555"/>
    <lineage>
        <taxon>Bacteria</taxon>
        <taxon>Bacillati</taxon>
        <taxon>Actinomycetota</taxon>
        <taxon>Actinomycetes</taxon>
        <taxon>Micrococcales</taxon>
        <taxon>Brevibacteriaceae</taxon>
        <taxon>Brevibacterium</taxon>
    </lineage>
</organism>
<dbReference type="Proteomes" id="UP001498935">
    <property type="component" value="Unassembled WGS sequence"/>
</dbReference>
<name>A0ABP9U2E6_9MICO</name>
<comment type="subcellular location">
    <subcellularLocation>
        <location evidence="1">Cell membrane</location>
        <topology evidence="1">Multi-pass membrane protein</topology>
    </subcellularLocation>
</comment>
<evidence type="ECO:0000256" key="5">
    <source>
        <dbReference type="ARBA" id="ARBA00023136"/>
    </source>
</evidence>
<evidence type="ECO:0000256" key="3">
    <source>
        <dbReference type="ARBA" id="ARBA00022692"/>
    </source>
</evidence>
<evidence type="ECO:0000256" key="4">
    <source>
        <dbReference type="ARBA" id="ARBA00022989"/>
    </source>
</evidence>